<sequence>MKRYLVRVYGIVPGVGFRYFTLSKAKLLGINGFVKNLPDGSVFVDCEGDDENLRIFLDYLREGPHFALVERIEIQEEAPEGYIDFEIKR</sequence>
<organism evidence="7 8">
    <name type="scientific">Thermotomaculum hydrothermale</name>
    <dbReference type="NCBI Taxonomy" id="981385"/>
    <lineage>
        <taxon>Bacteria</taxon>
        <taxon>Pseudomonadati</taxon>
        <taxon>Acidobacteriota</taxon>
        <taxon>Holophagae</taxon>
        <taxon>Thermotomaculales</taxon>
        <taxon>Thermotomaculaceae</taxon>
        <taxon>Thermotomaculum</taxon>
    </lineage>
</organism>
<dbReference type="InterPro" id="IPR017968">
    <property type="entry name" value="Acylphosphatase_CS"/>
</dbReference>
<evidence type="ECO:0000313" key="8">
    <source>
        <dbReference type="Proteomes" id="UP000595564"/>
    </source>
</evidence>
<comment type="catalytic activity">
    <reaction evidence="3 4">
        <text>an acyl phosphate + H2O = a carboxylate + phosphate + H(+)</text>
        <dbReference type="Rhea" id="RHEA:14965"/>
        <dbReference type="ChEBI" id="CHEBI:15377"/>
        <dbReference type="ChEBI" id="CHEBI:15378"/>
        <dbReference type="ChEBI" id="CHEBI:29067"/>
        <dbReference type="ChEBI" id="CHEBI:43474"/>
        <dbReference type="ChEBI" id="CHEBI:59918"/>
        <dbReference type="EC" id="3.6.1.7"/>
    </reaction>
</comment>
<dbReference type="PROSITE" id="PS51160">
    <property type="entry name" value="ACYLPHOSPHATASE_3"/>
    <property type="match status" value="1"/>
</dbReference>
<dbReference type="RefSeq" id="WP_201327860.1">
    <property type="nucleotide sequence ID" value="NZ_AP017470.1"/>
</dbReference>
<evidence type="ECO:0000256" key="2">
    <source>
        <dbReference type="ARBA" id="ARBA00012150"/>
    </source>
</evidence>
<evidence type="ECO:0000313" key="7">
    <source>
        <dbReference type="EMBL" id="BBB33549.1"/>
    </source>
</evidence>
<dbReference type="GO" id="GO:0003998">
    <property type="term" value="F:acylphosphatase activity"/>
    <property type="evidence" value="ECO:0007669"/>
    <property type="project" value="UniProtKB-EC"/>
</dbReference>
<reference evidence="7 8" key="1">
    <citation type="journal article" date="2012" name="Extremophiles">
        <title>Thermotomaculum hydrothermale gen. nov., sp. nov., a novel heterotrophic thermophile within the phylum Acidobacteria from a deep-sea hydrothermal vent chimney in the Southern Okinawa Trough.</title>
        <authorList>
            <person name="Izumi H."/>
            <person name="Nunoura T."/>
            <person name="Miyazaki M."/>
            <person name="Mino S."/>
            <person name="Toki T."/>
            <person name="Takai K."/>
            <person name="Sako Y."/>
            <person name="Sawabe T."/>
            <person name="Nakagawa S."/>
        </authorList>
    </citation>
    <scope>NUCLEOTIDE SEQUENCE [LARGE SCALE GENOMIC DNA]</scope>
    <source>
        <strain evidence="7 8">AC55</strain>
    </source>
</reference>
<comment type="similarity">
    <text evidence="1 5">Belongs to the acylphosphatase family.</text>
</comment>
<dbReference type="PANTHER" id="PTHR47268:SF4">
    <property type="entry name" value="ACYLPHOSPHATASE"/>
    <property type="match status" value="1"/>
</dbReference>
<proteinExistence type="inferred from homology"/>
<dbReference type="Pfam" id="PF00708">
    <property type="entry name" value="Acylphosphatase"/>
    <property type="match status" value="1"/>
</dbReference>
<dbReference type="InterPro" id="IPR001792">
    <property type="entry name" value="Acylphosphatase-like_dom"/>
</dbReference>
<evidence type="ECO:0000256" key="4">
    <source>
        <dbReference type="PROSITE-ProRule" id="PRU00520"/>
    </source>
</evidence>
<evidence type="ECO:0000256" key="3">
    <source>
        <dbReference type="ARBA" id="ARBA00047645"/>
    </source>
</evidence>
<dbReference type="AlphaFoldDB" id="A0A7R6PJ68"/>
<dbReference type="EC" id="3.6.1.7" evidence="2 4"/>
<protein>
    <recommendedName>
        <fullName evidence="2 4">acylphosphatase</fullName>
        <ecNumber evidence="2 4">3.6.1.7</ecNumber>
    </recommendedName>
</protein>
<keyword evidence="8" id="KW-1185">Reference proteome</keyword>
<gene>
    <name evidence="7" type="primary">acyP</name>
    <name evidence="7" type="ORF">TTHT_2113</name>
</gene>
<dbReference type="InterPro" id="IPR036046">
    <property type="entry name" value="Acylphosphatase-like_dom_sf"/>
</dbReference>
<keyword evidence="4 7" id="KW-0378">Hydrolase</keyword>
<evidence type="ECO:0000259" key="6">
    <source>
        <dbReference type="PROSITE" id="PS51160"/>
    </source>
</evidence>
<feature type="active site" evidence="4">
    <location>
        <position position="18"/>
    </location>
</feature>
<feature type="domain" description="Acylphosphatase-like" evidence="6">
    <location>
        <begin position="3"/>
        <end position="89"/>
    </location>
</feature>
<dbReference type="PANTHER" id="PTHR47268">
    <property type="entry name" value="ACYLPHOSPHATASE"/>
    <property type="match status" value="1"/>
</dbReference>
<dbReference type="Proteomes" id="UP000595564">
    <property type="component" value="Chromosome"/>
</dbReference>
<name>A0A7R6PJ68_9BACT</name>
<accession>A0A7R6PJ68</accession>
<dbReference type="KEGG" id="thyd:TTHT_2113"/>
<evidence type="ECO:0000256" key="5">
    <source>
        <dbReference type="RuleBase" id="RU004168"/>
    </source>
</evidence>
<feature type="active site" evidence="4">
    <location>
        <position position="36"/>
    </location>
</feature>
<dbReference type="Gene3D" id="3.30.70.100">
    <property type="match status" value="1"/>
</dbReference>
<dbReference type="PROSITE" id="PS00151">
    <property type="entry name" value="ACYLPHOSPHATASE_2"/>
    <property type="match status" value="1"/>
</dbReference>
<dbReference type="SUPFAM" id="SSF54975">
    <property type="entry name" value="Acylphosphatase/BLUF domain-like"/>
    <property type="match status" value="1"/>
</dbReference>
<dbReference type="EMBL" id="AP017470">
    <property type="protein sequence ID" value="BBB33549.1"/>
    <property type="molecule type" value="Genomic_DNA"/>
</dbReference>
<evidence type="ECO:0000256" key="1">
    <source>
        <dbReference type="ARBA" id="ARBA00005614"/>
    </source>
</evidence>
<dbReference type="InterPro" id="IPR020456">
    <property type="entry name" value="Acylphosphatase"/>
</dbReference>